<protein>
    <submittedName>
        <fullName evidence="1">Uncharacterized protein</fullName>
    </submittedName>
</protein>
<dbReference type="Proteomes" id="UP001055172">
    <property type="component" value="Unassembled WGS sequence"/>
</dbReference>
<sequence>MSVNVPEQAVGTALAVEDVAEVVNCEEPDPRVVLDVTATGGLEVVVSRVVGEGEPAPSRHCEYPIIDE</sequence>
<accession>A0AA37LVZ6</accession>
<comment type="caution">
    <text evidence="1">The sequence shown here is derived from an EMBL/GenBank/DDBJ whole genome shotgun (WGS) entry which is preliminary data.</text>
</comment>
<name>A0AA37LVZ6_9PEZI</name>
<dbReference type="AlphaFoldDB" id="A0AA37LVZ6"/>
<gene>
    <name evidence="1" type="ORF">ColLi_10268</name>
</gene>
<organism evidence="1 2">
    <name type="scientific">Colletotrichum liriopes</name>
    <dbReference type="NCBI Taxonomy" id="708192"/>
    <lineage>
        <taxon>Eukaryota</taxon>
        <taxon>Fungi</taxon>
        <taxon>Dikarya</taxon>
        <taxon>Ascomycota</taxon>
        <taxon>Pezizomycotina</taxon>
        <taxon>Sordariomycetes</taxon>
        <taxon>Hypocreomycetidae</taxon>
        <taxon>Glomerellales</taxon>
        <taxon>Glomerellaceae</taxon>
        <taxon>Colletotrichum</taxon>
        <taxon>Colletotrichum spaethianum species complex</taxon>
    </lineage>
</organism>
<proteinExistence type="predicted"/>
<dbReference type="EMBL" id="BPPX01000026">
    <property type="protein sequence ID" value="GJC87430.1"/>
    <property type="molecule type" value="Genomic_DNA"/>
</dbReference>
<evidence type="ECO:0000313" key="1">
    <source>
        <dbReference type="EMBL" id="GJC87430.1"/>
    </source>
</evidence>
<keyword evidence="2" id="KW-1185">Reference proteome</keyword>
<evidence type="ECO:0000313" key="2">
    <source>
        <dbReference type="Proteomes" id="UP001055172"/>
    </source>
</evidence>
<reference evidence="1 2" key="1">
    <citation type="submission" date="2021-07" db="EMBL/GenBank/DDBJ databases">
        <title>Genome data of Colletotrichum spaethianum.</title>
        <authorList>
            <person name="Utami Y.D."/>
            <person name="Hiruma K."/>
        </authorList>
    </citation>
    <scope>NUCLEOTIDE SEQUENCE [LARGE SCALE GENOMIC DNA]</scope>
    <source>
        <strain evidence="1 2">MAFF 242679</strain>
    </source>
</reference>